<organism evidence="1 2">
    <name type="scientific">Sphingobacterium corticibacterium</name>
    <dbReference type="NCBI Taxonomy" id="2484746"/>
    <lineage>
        <taxon>Bacteria</taxon>
        <taxon>Pseudomonadati</taxon>
        <taxon>Bacteroidota</taxon>
        <taxon>Sphingobacteriia</taxon>
        <taxon>Sphingobacteriales</taxon>
        <taxon>Sphingobacteriaceae</taxon>
        <taxon>Sphingobacterium</taxon>
    </lineage>
</organism>
<dbReference type="OrthoDB" id="796799at2"/>
<proteinExistence type="predicted"/>
<dbReference type="Proteomes" id="UP000292855">
    <property type="component" value="Unassembled WGS sequence"/>
</dbReference>
<protein>
    <submittedName>
        <fullName evidence="1">Uncharacterized protein</fullName>
    </submittedName>
</protein>
<dbReference type="EMBL" id="SGIT01000001">
    <property type="protein sequence ID" value="RZF62583.1"/>
    <property type="molecule type" value="Genomic_DNA"/>
</dbReference>
<evidence type="ECO:0000313" key="1">
    <source>
        <dbReference type="EMBL" id="RZF62583.1"/>
    </source>
</evidence>
<name>A0A4Q6XQJ7_9SPHI</name>
<dbReference type="RefSeq" id="WP_130140807.1">
    <property type="nucleotide sequence ID" value="NZ_SGIT01000001.1"/>
</dbReference>
<reference evidence="1 2" key="1">
    <citation type="submission" date="2019-02" db="EMBL/GenBank/DDBJ databases">
        <authorList>
            <person name="Li Y."/>
        </authorList>
    </citation>
    <scope>NUCLEOTIDE SEQUENCE [LARGE SCALE GENOMIC DNA]</scope>
    <source>
        <strain evidence="1 2">30C10-4-7</strain>
    </source>
</reference>
<evidence type="ECO:0000313" key="2">
    <source>
        <dbReference type="Proteomes" id="UP000292855"/>
    </source>
</evidence>
<comment type="caution">
    <text evidence="1">The sequence shown here is derived from an EMBL/GenBank/DDBJ whole genome shotgun (WGS) entry which is preliminary data.</text>
</comment>
<keyword evidence="2" id="KW-1185">Reference proteome</keyword>
<gene>
    <name evidence="1" type="ORF">EWE74_07255</name>
</gene>
<sequence length="184" mass="20875">METISILFFALASFVGIEESRILSRKATVAIDPVHQTFEVVQEDLFSIVVTEEDSIATIKELQLIMDVEKNPENNDSSSVVIESVCLQRQGNQLHATLKGRYTDVKALREAGIYVDNAGFSMINIPEWNIRSTDAALKGNYWEWPANKKVTFMLEAFENIPADYLPYRHSVLPYWDDAQTNANK</sequence>
<accession>A0A4Q6XQJ7</accession>
<dbReference type="AlphaFoldDB" id="A0A4Q6XQJ7"/>